<dbReference type="AlphaFoldDB" id="A0AAN6VNQ3"/>
<feature type="transmembrane region" description="Helical" evidence="7">
    <location>
        <begin position="251"/>
        <end position="271"/>
    </location>
</feature>
<dbReference type="PANTHER" id="PTHR33048:SF167">
    <property type="entry name" value="INTEGRAL MEMBRANE PROTEIN"/>
    <property type="match status" value="1"/>
</dbReference>
<keyword evidence="10" id="KW-1185">Reference proteome</keyword>
<keyword evidence="3 7" id="KW-1133">Transmembrane helix</keyword>
<feature type="region of interest" description="Disordered" evidence="6">
    <location>
        <begin position="299"/>
        <end position="372"/>
    </location>
</feature>
<feature type="transmembrane region" description="Helical" evidence="7">
    <location>
        <begin position="214"/>
        <end position="239"/>
    </location>
</feature>
<evidence type="ECO:0000256" key="7">
    <source>
        <dbReference type="SAM" id="Phobius"/>
    </source>
</evidence>
<comment type="caution">
    <text evidence="9">The sequence shown here is derived from an EMBL/GenBank/DDBJ whole genome shotgun (WGS) entry which is preliminary data.</text>
</comment>
<evidence type="ECO:0000256" key="6">
    <source>
        <dbReference type="SAM" id="MobiDB-lite"/>
    </source>
</evidence>
<dbReference type="PANTHER" id="PTHR33048">
    <property type="entry name" value="PTH11-LIKE INTEGRAL MEMBRANE PROTEIN (AFU_ORTHOLOGUE AFUA_5G11245)"/>
    <property type="match status" value="1"/>
</dbReference>
<evidence type="ECO:0000256" key="5">
    <source>
        <dbReference type="ARBA" id="ARBA00038359"/>
    </source>
</evidence>
<feature type="transmembrane region" description="Helical" evidence="7">
    <location>
        <begin position="180"/>
        <end position="202"/>
    </location>
</feature>
<dbReference type="EMBL" id="MU856898">
    <property type="protein sequence ID" value="KAK4154948.1"/>
    <property type="molecule type" value="Genomic_DNA"/>
</dbReference>
<organism evidence="9 10">
    <name type="scientific">Chaetomidium leptoderma</name>
    <dbReference type="NCBI Taxonomy" id="669021"/>
    <lineage>
        <taxon>Eukaryota</taxon>
        <taxon>Fungi</taxon>
        <taxon>Dikarya</taxon>
        <taxon>Ascomycota</taxon>
        <taxon>Pezizomycotina</taxon>
        <taxon>Sordariomycetes</taxon>
        <taxon>Sordariomycetidae</taxon>
        <taxon>Sordariales</taxon>
        <taxon>Chaetomiaceae</taxon>
        <taxon>Chaetomidium</taxon>
    </lineage>
</organism>
<accession>A0AAN6VNQ3</accession>
<feature type="transmembrane region" description="Helical" evidence="7">
    <location>
        <begin position="19"/>
        <end position="40"/>
    </location>
</feature>
<reference evidence="9" key="1">
    <citation type="journal article" date="2023" name="Mol. Phylogenet. Evol.">
        <title>Genome-scale phylogeny and comparative genomics of the fungal order Sordariales.</title>
        <authorList>
            <person name="Hensen N."/>
            <person name="Bonometti L."/>
            <person name="Westerberg I."/>
            <person name="Brannstrom I.O."/>
            <person name="Guillou S."/>
            <person name="Cros-Aarteil S."/>
            <person name="Calhoun S."/>
            <person name="Haridas S."/>
            <person name="Kuo A."/>
            <person name="Mondo S."/>
            <person name="Pangilinan J."/>
            <person name="Riley R."/>
            <person name="LaButti K."/>
            <person name="Andreopoulos B."/>
            <person name="Lipzen A."/>
            <person name="Chen C."/>
            <person name="Yan M."/>
            <person name="Daum C."/>
            <person name="Ng V."/>
            <person name="Clum A."/>
            <person name="Steindorff A."/>
            <person name="Ohm R.A."/>
            <person name="Martin F."/>
            <person name="Silar P."/>
            <person name="Natvig D.O."/>
            <person name="Lalanne C."/>
            <person name="Gautier V."/>
            <person name="Ament-Velasquez S.L."/>
            <person name="Kruys A."/>
            <person name="Hutchinson M.I."/>
            <person name="Powell A.J."/>
            <person name="Barry K."/>
            <person name="Miller A.N."/>
            <person name="Grigoriev I.V."/>
            <person name="Debuchy R."/>
            <person name="Gladieux P."/>
            <person name="Hiltunen Thoren M."/>
            <person name="Johannesson H."/>
        </authorList>
    </citation>
    <scope>NUCLEOTIDE SEQUENCE</scope>
    <source>
        <strain evidence="9">CBS 538.74</strain>
    </source>
</reference>
<dbReference type="InterPro" id="IPR052337">
    <property type="entry name" value="SAT4-like"/>
</dbReference>
<feature type="domain" description="Rhodopsin" evidence="8">
    <location>
        <begin position="36"/>
        <end position="276"/>
    </location>
</feature>
<dbReference type="Pfam" id="PF20684">
    <property type="entry name" value="Fung_rhodopsin"/>
    <property type="match status" value="1"/>
</dbReference>
<sequence>MADSTEPPLPPDENRGPEILAVCGSFVGFALAVVLLRIWVRARWVRHVGSDDWAIIAAMTVMFAEMMVIIPQVKLGAGRHVQYIKPPENITKGLHLNFVTQPLCLIGLCLTKVSVGLFLLRLTPSIRFRYFVIGTIIFTVLSATGNLLAVFFQCRPLALIWDSSVEGSCIPPANLKFAAFFNSSVAILTDIIFAFLPIPILWNVQMNWRVKSAVAAILSLGIFAAAAAIVKVTFLGAYGKHDDFSWDSADLTIWTTVEINVAIIAASFPCLRPIFKSLLDGTSVVGRYGSSKYHGYIRKPDCDRTPKSGTGTTTEGAEGPEFEMYNNHHHHHHHHHRTGFTADVKTGNRPSVSGSQESILPQDGRAGRAEGITKTSTVLVSYEEQERRRSNTWPG</sequence>
<comment type="similarity">
    <text evidence="5">Belongs to the SAT4 family.</text>
</comment>
<evidence type="ECO:0000256" key="4">
    <source>
        <dbReference type="ARBA" id="ARBA00023136"/>
    </source>
</evidence>
<dbReference type="InterPro" id="IPR049326">
    <property type="entry name" value="Rhodopsin_dom_fungi"/>
</dbReference>
<evidence type="ECO:0000256" key="3">
    <source>
        <dbReference type="ARBA" id="ARBA00022989"/>
    </source>
</evidence>
<proteinExistence type="inferred from homology"/>
<name>A0AAN6VNQ3_9PEZI</name>
<evidence type="ECO:0000313" key="9">
    <source>
        <dbReference type="EMBL" id="KAK4154948.1"/>
    </source>
</evidence>
<keyword evidence="4 7" id="KW-0472">Membrane</keyword>
<evidence type="ECO:0000256" key="2">
    <source>
        <dbReference type="ARBA" id="ARBA00022692"/>
    </source>
</evidence>
<feature type="compositionally biased region" description="Low complexity" evidence="6">
    <location>
        <begin position="309"/>
        <end position="323"/>
    </location>
</feature>
<keyword evidence="2 7" id="KW-0812">Transmembrane</keyword>
<feature type="transmembrane region" description="Helical" evidence="7">
    <location>
        <begin position="52"/>
        <end position="70"/>
    </location>
</feature>
<dbReference type="GO" id="GO:0016020">
    <property type="term" value="C:membrane"/>
    <property type="evidence" value="ECO:0007669"/>
    <property type="project" value="UniProtKB-SubCell"/>
</dbReference>
<feature type="compositionally biased region" description="Basic residues" evidence="6">
    <location>
        <begin position="327"/>
        <end position="338"/>
    </location>
</feature>
<feature type="transmembrane region" description="Helical" evidence="7">
    <location>
        <begin position="98"/>
        <end position="119"/>
    </location>
</feature>
<reference evidence="9" key="2">
    <citation type="submission" date="2023-05" db="EMBL/GenBank/DDBJ databases">
        <authorList>
            <consortium name="Lawrence Berkeley National Laboratory"/>
            <person name="Steindorff A."/>
            <person name="Hensen N."/>
            <person name="Bonometti L."/>
            <person name="Westerberg I."/>
            <person name="Brannstrom I.O."/>
            <person name="Guillou S."/>
            <person name="Cros-Aarteil S."/>
            <person name="Calhoun S."/>
            <person name="Haridas S."/>
            <person name="Kuo A."/>
            <person name="Mondo S."/>
            <person name="Pangilinan J."/>
            <person name="Riley R."/>
            <person name="Labutti K."/>
            <person name="Andreopoulos B."/>
            <person name="Lipzen A."/>
            <person name="Chen C."/>
            <person name="Yanf M."/>
            <person name="Daum C."/>
            <person name="Ng V."/>
            <person name="Clum A."/>
            <person name="Ohm R."/>
            <person name="Martin F."/>
            <person name="Silar P."/>
            <person name="Natvig D."/>
            <person name="Lalanne C."/>
            <person name="Gautier V."/>
            <person name="Ament-Velasquez S.L."/>
            <person name="Kruys A."/>
            <person name="Hutchinson M.I."/>
            <person name="Powell A.J."/>
            <person name="Barry K."/>
            <person name="Miller A.N."/>
            <person name="Grigoriev I.V."/>
            <person name="Debuchy R."/>
            <person name="Gladieux P."/>
            <person name="Thoren M.H."/>
            <person name="Johannesson H."/>
        </authorList>
    </citation>
    <scope>NUCLEOTIDE SEQUENCE</scope>
    <source>
        <strain evidence="9">CBS 538.74</strain>
    </source>
</reference>
<dbReference type="Proteomes" id="UP001302745">
    <property type="component" value="Unassembled WGS sequence"/>
</dbReference>
<feature type="compositionally biased region" description="Polar residues" evidence="6">
    <location>
        <begin position="348"/>
        <end position="359"/>
    </location>
</feature>
<evidence type="ECO:0000313" key="10">
    <source>
        <dbReference type="Proteomes" id="UP001302745"/>
    </source>
</evidence>
<comment type="subcellular location">
    <subcellularLocation>
        <location evidence="1">Membrane</location>
        <topology evidence="1">Multi-pass membrane protein</topology>
    </subcellularLocation>
</comment>
<evidence type="ECO:0000256" key="1">
    <source>
        <dbReference type="ARBA" id="ARBA00004141"/>
    </source>
</evidence>
<feature type="transmembrane region" description="Helical" evidence="7">
    <location>
        <begin position="131"/>
        <end position="152"/>
    </location>
</feature>
<protein>
    <recommendedName>
        <fullName evidence="8">Rhodopsin domain-containing protein</fullName>
    </recommendedName>
</protein>
<evidence type="ECO:0000259" key="8">
    <source>
        <dbReference type="Pfam" id="PF20684"/>
    </source>
</evidence>
<gene>
    <name evidence="9" type="ORF">C8A00DRAFT_13948</name>
</gene>